<organism evidence="3 4">
    <name type="scientific">Sediminibacterium ginsengisoli</name>
    <dbReference type="NCBI Taxonomy" id="413434"/>
    <lineage>
        <taxon>Bacteria</taxon>
        <taxon>Pseudomonadati</taxon>
        <taxon>Bacteroidota</taxon>
        <taxon>Chitinophagia</taxon>
        <taxon>Chitinophagales</taxon>
        <taxon>Chitinophagaceae</taxon>
        <taxon>Sediminibacterium</taxon>
    </lineage>
</organism>
<dbReference type="EMBL" id="FUWH01000002">
    <property type="protein sequence ID" value="SJZ43826.1"/>
    <property type="molecule type" value="Genomic_DNA"/>
</dbReference>
<reference evidence="3 4" key="1">
    <citation type="submission" date="2017-02" db="EMBL/GenBank/DDBJ databases">
        <authorList>
            <person name="Peterson S.W."/>
        </authorList>
    </citation>
    <scope>NUCLEOTIDE SEQUENCE [LARGE SCALE GENOMIC DNA]</scope>
    <source>
        <strain evidence="3 4">DSM 22335</strain>
    </source>
</reference>
<proteinExistence type="predicted"/>
<evidence type="ECO:0000256" key="1">
    <source>
        <dbReference type="SAM" id="Coils"/>
    </source>
</evidence>
<accession>A0A1T4KN43</accession>
<evidence type="ECO:0008006" key="5">
    <source>
        <dbReference type="Google" id="ProtNLM"/>
    </source>
</evidence>
<keyword evidence="4" id="KW-1185">Reference proteome</keyword>
<evidence type="ECO:0000313" key="4">
    <source>
        <dbReference type="Proteomes" id="UP000190888"/>
    </source>
</evidence>
<sequence length="561" mass="64843">MRELNYIAERFEDLMKELPVSGYAGFLDETKRKIKQLADKEAFYIDVFCSVNASSESRKLARQLEETSSNSIYRITVKHENNYSVRVFQDVFPTVGIILLDEEMQKADKLIQYFRRPDTTYRLQLVVNLLQDQNGARDFTRQFRSKAVILTPENLEGKTTEDIIKTAIEDTASIDKMKKIAYLNSIKPVFSFLDEILSAENKSAQTRKLLHTQNTNITRKEEQSMNNSEVVSNLRQLIQKSAQELEKSYKLKYEDLNKPNTGQFSIITAQQCGKLEDFERKSLAEKSEKYETSIAEDFLNKFTGNIAASIRTELGKDEAFIKSSFEDLIAQINIQLKNKGIQPLKADTIYPPFPEKERTIQSFCYMNKTYSGEIIKKGAMEYFVALRDYTGLIMVVGGLLAPLSIVASASESGIFKHIATWVKASTAGISLLMIVYGIYDLRRRIPKKRIEEFERELGKAKDLLQQESKRMFNDSSRDWTSNISNWMRDTTQNINLQIERNIKDLQTQRTSQMNQEKNQLQKQQQSVEMLLRSIQSAERVKDQLNTRYREMVTEAEKDLKI</sequence>
<keyword evidence="1" id="KW-0175">Coiled coil</keyword>
<dbReference type="Proteomes" id="UP000190888">
    <property type="component" value="Unassembled WGS sequence"/>
</dbReference>
<keyword evidence="2" id="KW-0472">Membrane</keyword>
<keyword evidence="2" id="KW-1133">Transmembrane helix</keyword>
<feature type="transmembrane region" description="Helical" evidence="2">
    <location>
        <begin position="421"/>
        <end position="439"/>
    </location>
</feature>
<dbReference type="AlphaFoldDB" id="A0A1T4KN43"/>
<protein>
    <recommendedName>
        <fullName evidence="5">Dynamin family protein</fullName>
    </recommendedName>
</protein>
<keyword evidence="2" id="KW-0812">Transmembrane</keyword>
<dbReference type="STRING" id="413434.SAMN04488132_10222"/>
<feature type="coiled-coil region" evidence="1">
    <location>
        <begin position="450"/>
        <end position="554"/>
    </location>
</feature>
<name>A0A1T4KN43_9BACT</name>
<evidence type="ECO:0000313" key="3">
    <source>
        <dbReference type="EMBL" id="SJZ43826.1"/>
    </source>
</evidence>
<evidence type="ECO:0000256" key="2">
    <source>
        <dbReference type="SAM" id="Phobius"/>
    </source>
</evidence>
<dbReference type="RefSeq" id="WP_078830010.1">
    <property type="nucleotide sequence ID" value="NZ_FUWH01000002.1"/>
</dbReference>
<feature type="transmembrane region" description="Helical" evidence="2">
    <location>
        <begin position="389"/>
        <end position="409"/>
    </location>
</feature>
<gene>
    <name evidence="3" type="ORF">SAMN04488132_10222</name>
</gene>
<dbReference type="OrthoDB" id="975135at2"/>